<evidence type="ECO:0000313" key="3">
    <source>
        <dbReference type="EMBL" id="MDU0808490.1"/>
    </source>
</evidence>
<gene>
    <name evidence="3" type="ORF">PQG45_05510</name>
</gene>
<dbReference type="Proteomes" id="UP001249959">
    <property type="component" value="Unassembled WGS sequence"/>
</dbReference>
<evidence type="ECO:0000256" key="1">
    <source>
        <dbReference type="ARBA" id="ARBA00022676"/>
    </source>
</evidence>
<dbReference type="PANTHER" id="PTHR30160:SF1">
    <property type="entry name" value="LIPOPOLYSACCHARIDE 1,2-N-ACETYLGLUCOSAMINETRANSFERASE-RELATED"/>
    <property type="match status" value="1"/>
</dbReference>
<organism evidence="3 4">
    <name type="scientific">Aquirufa regiilacus</name>
    <dbReference type="NCBI Taxonomy" id="3024868"/>
    <lineage>
        <taxon>Bacteria</taxon>
        <taxon>Pseudomonadati</taxon>
        <taxon>Bacteroidota</taxon>
        <taxon>Cytophagia</taxon>
        <taxon>Cytophagales</taxon>
        <taxon>Flectobacillaceae</taxon>
        <taxon>Aquirufa</taxon>
    </lineage>
</organism>
<keyword evidence="2" id="KW-0808">Transferase</keyword>
<evidence type="ECO:0000313" key="4">
    <source>
        <dbReference type="Proteomes" id="UP001249959"/>
    </source>
</evidence>
<dbReference type="SUPFAM" id="SSF53756">
    <property type="entry name" value="UDP-Glycosyltransferase/glycogen phosphorylase"/>
    <property type="match status" value="1"/>
</dbReference>
<name>A0ABU3TRJ9_9BACT</name>
<protein>
    <submittedName>
        <fullName evidence="3">Glycosyltransferase family 9 protein</fullName>
    </submittedName>
</protein>
<dbReference type="EMBL" id="JAVNWW010000001">
    <property type="protein sequence ID" value="MDU0808490.1"/>
    <property type="molecule type" value="Genomic_DNA"/>
</dbReference>
<dbReference type="InterPro" id="IPR051199">
    <property type="entry name" value="LPS_LOS_Heptosyltrfase"/>
</dbReference>
<sequence length="99" mass="10985">MMVAKARVVISHDTGMLYIACAFEKNVIAIWGATSPALQVEPLMPVDSKAQVFQSIVPDLSCQPCSNFGTKTCPKGHFACMKKQDLPEIARQVEKMWRD</sequence>
<dbReference type="InterPro" id="IPR002201">
    <property type="entry name" value="Glyco_trans_9"/>
</dbReference>
<dbReference type="RefSeq" id="WP_316070421.1">
    <property type="nucleotide sequence ID" value="NZ_JAVNWW010000001.1"/>
</dbReference>
<keyword evidence="1" id="KW-0328">Glycosyltransferase</keyword>
<proteinExistence type="predicted"/>
<reference evidence="3 4" key="1">
    <citation type="submission" date="2023-09" db="EMBL/GenBank/DDBJ databases">
        <title>Aquirufa genomes.</title>
        <authorList>
            <person name="Pitt A."/>
        </authorList>
    </citation>
    <scope>NUCLEOTIDE SEQUENCE [LARGE SCALE GENOMIC DNA]</scope>
    <source>
        <strain evidence="3 4">LEOWEIH-7C</strain>
    </source>
</reference>
<dbReference type="PANTHER" id="PTHR30160">
    <property type="entry name" value="TETRAACYLDISACCHARIDE 4'-KINASE-RELATED"/>
    <property type="match status" value="1"/>
</dbReference>
<evidence type="ECO:0000256" key="2">
    <source>
        <dbReference type="ARBA" id="ARBA00022679"/>
    </source>
</evidence>
<dbReference type="Pfam" id="PF01075">
    <property type="entry name" value="Glyco_transf_9"/>
    <property type="match status" value="1"/>
</dbReference>
<accession>A0ABU3TRJ9</accession>
<keyword evidence="4" id="KW-1185">Reference proteome</keyword>
<dbReference type="Gene3D" id="3.40.50.2000">
    <property type="entry name" value="Glycogen Phosphorylase B"/>
    <property type="match status" value="1"/>
</dbReference>
<comment type="caution">
    <text evidence="3">The sequence shown here is derived from an EMBL/GenBank/DDBJ whole genome shotgun (WGS) entry which is preliminary data.</text>
</comment>